<dbReference type="EMBL" id="HE681721">
    <property type="protein sequence ID" value="CCG25778.1"/>
    <property type="molecule type" value="Genomic_DNA"/>
</dbReference>
<keyword evidence="2 5" id="KW-0812">Transmembrane</keyword>
<evidence type="ECO:0000313" key="8">
    <source>
        <dbReference type="Proteomes" id="UP000005018"/>
    </source>
</evidence>
<dbReference type="eggNOG" id="KOG2603">
    <property type="taxonomic scope" value="Eukaryota"/>
</dbReference>
<keyword evidence="8" id="KW-1185">Reference proteome</keyword>
<dbReference type="InterPro" id="IPR013766">
    <property type="entry name" value="Thioredoxin_domain"/>
</dbReference>
<name>H8X3Z0_CANO9</name>
<evidence type="ECO:0000256" key="1">
    <source>
        <dbReference type="ARBA" id="ARBA00004141"/>
    </source>
</evidence>
<feature type="transmembrane region" description="Helical" evidence="5">
    <location>
        <begin position="262"/>
        <end position="282"/>
    </location>
</feature>
<protein>
    <submittedName>
        <fullName evidence="7">Ost6 protein</fullName>
    </submittedName>
</protein>
<feature type="transmembrane region" description="Helical" evidence="5">
    <location>
        <begin position="310"/>
        <end position="332"/>
    </location>
</feature>
<dbReference type="AlphaFoldDB" id="H8X3Z0"/>
<dbReference type="OrthoDB" id="67566at2759"/>
<evidence type="ECO:0000256" key="2">
    <source>
        <dbReference type="ARBA" id="ARBA00022692"/>
    </source>
</evidence>
<evidence type="ECO:0000256" key="4">
    <source>
        <dbReference type="ARBA" id="ARBA00023136"/>
    </source>
</evidence>
<comment type="subcellular location">
    <subcellularLocation>
        <location evidence="1">Membrane</location>
        <topology evidence="1">Multi-pass membrane protein</topology>
    </subcellularLocation>
</comment>
<dbReference type="Pfam" id="PF04756">
    <property type="entry name" value="OST3_OST6"/>
    <property type="match status" value="1"/>
</dbReference>
<dbReference type="RefSeq" id="XP_003868682.1">
    <property type="nucleotide sequence ID" value="XM_003868634.1"/>
</dbReference>
<dbReference type="GO" id="GO:0008250">
    <property type="term" value="C:oligosaccharyltransferase complex"/>
    <property type="evidence" value="ECO:0007669"/>
    <property type="project" value="TreeGrafter"/>
</dbReference>
<sequence length="388" mass="43463">MRKIIPTISRTFLSYSVNHHQLYMRQSSPLPLLWIILSLSILLLLPQTVLAYDHNTENDEGQIIIDIHNGDLSQLSGHRDYYTVLIFTSSNPAHDCKPCEQVIPMAEQVATTYLAKYITSELLSMRFYNIDLNDISNAGIFRELKMDNIPHVWLVPPSSRTIGAVSGVYEDGTIEHVFDSPHLKYSLKKASLERQVVEFARFLSEILMIDLHVDDAVAKKSGSGTQSSLSTFAKTFIITFTIVVLIKKKGPSFISNTSRKTVVCYFAITIILLCVGGSQFSIQRQSPLITKDEATGGLVFISGGSMHYQYGIEVFIVGLNYASLAASVIGLIKLGSYQVTESSKIRDETSRTWLIILVSLVIYYLYSCLTSILLKKDPGYPYPFTKLF</sequence>
<gene>
    <name evidence="7" type="ORF">CORT_0C04040</name>
</gene>
<evidence type="ECO:0000313" key="7">
    <source>
        <dbReference type="EMBL" id="CCG25778.1"/>
    </source>
</evidence>
<evidence type="ECO:0000256" key="5">
    <source>
        <dbReference type="SAM" id="Phobius"/>
    </source>
</evidence>
<feature type="domain" description="Thioredoxin" evidence="6">
    <location>
        <begin position="43"/>
        <end position="202"/>
    </location>
</feature>
<organism evidence="7 8">
    <name type="scientific">Candida orthopsilosis (strain 90-125)</name>
    <name type="common">Yeast</name>
    <dbReference type="NCBI Taxonomy" id="1136231"/>
    <lineage>
        <taxon>Eukaryota</taxon>
        <taxon>Fungi</taxon>
        <taxon>Dikarya</taxon>
        <taxon>Ascomycota</taxon>
        <taxon>Saccharomycotina</taxon>
        <taxon>Pichiomycetes</taxon>
        <taxon>Debaryomycetaceae</taxon>
        <taxon>Candida/Lodderomyces clade</taxon>
        <taxon>Candida</taxon>
    </lineage>
</organism>
<accession>H8X3Z0</accession>
<dbReference type="Proteomes" id="UP000005018">
    <property type="component" value="Chromosome 3"/>
</dbReference>
<evidence type="ECO:0000256" key="3">
    <source>
        <dbReference type="ARBA" id="ARBA00022989"/>
    </source>
</evidence>
<dbReference type="GO" id="GO:0018279">
    <property type="term" value="P:protein N-linked glycosylation via asparagine"/>
    <property type="evidence" value="ECO:0007669"/>
    <property type="project" value="TreeGrafter"/>
</dbReference>
<dbReference type="PROSITE" id="PS51352">
    <property type="entry name" value="THIOREDOXIN_2"/>
    <property type="match status" value="1"/>
</dbReference>
<dbReference type="Gene3D" id="3.40.30.10">
    <property type="entry name" value="Glutaredoxin"/>
    <property type="match status" value="1"/>
</dbReference>
<feature type="transmembrane region" description="Helical" evidence="5">
    <location>
        <begin position="353"/>
        <end position="374"/>
    </location>
</feature>
<dbReference type="HOGENOM" id="CLU_052855_2_0_1"/>
<keyword evidence="4 5" id="KW-0472">Membrane</keyword>
<dbReference type="PANTHER" id="PTHR12692">
    <property type="entry name" value="DOLICHYL-DIPHOSPHOOLIGOSACCHARIDE--PROTEIN GLYCOSYLTRANSFERASE-RELATED"/>
    <property type="match status" value="1"/>
</dbReference>
<dbReference type="GeneID" id="14539321"/>
<dbReference type="PANTHER" id="PTHR12692:SF3">
    <property type="entry name" value="DOLICHYL-DIPHOSPHOOLIGOSACCHARIDE--PROTEIN GLYCOSYLTRANSFERASE SUBUNIT OST6"/>
    <property type="match status" value="1"/>
</dbReference>
<reference evidence="7 8" key="1">
    <citation type="journal article" date="2012" name="PLoS ONE">
        <title>Sequence and analysis of the genome of the pathogenic yeast Candida orthopsilosis.</title>
        <authorList>
            <person name="Riccombeni A."/>
            <person name="Vidanes G."/>
            <person name="Proux-Wera E."/>
            <person name="Wolfe K.H."/>
            <person name="Butler G."/>
        </authorList>
    </citation>
    <scope>NUCLEOTIDE SEQUENCE [LARGE SCALE GENOMIC DNA]</scope>
    <source>
        <strain evidence="7 8">Co 90-125</strain>
    </source>
</reference>
<dbReference type="KEGG" id="cot:CORT_0C04040"/>
<feature type="transmembrane region" description="Helical" evidence="5">
    <location>
        <begin position="229"/>
        <end position="246"/>
    </location>
</feature>
<keyword evidence="3 5" id="KW-1133">Transmembrane helix</keyword>
<dbReference type="InterPro" id="IPR021149">
    <property type="entry name" value="OligosaccharylTrfase_OST3/OST6"/>
</dbReference>
<evidence type="ECO:0000259" key="6">
    <source>
        <dbReference type="PROSITE" id="PS51352"/>
    </source>
</evidence>
<proteinExistence type="predicted"/>